<dbReference type="EMBL" id="RXLQ01000005">
    <property type="protein sequence ID" value="RSZ58897.1"/>
    <property type="molecule type" value="Genomic_DNA"/>
</dbReference>
<organism evidence="3 4">
    <name type="scientific">Massilia atriviolacea</name>
    <dbReference type="NCBI Taxonomy" id="2495579"/>
    <lineage>
        <taxon>Bacteria</taxon>
        <taxon>Pseudomonadati</taxon>
        <taxon>Pseudomonadota</taxon>
        <taxon>Betaproteobacteria</taxon>
        <taxon>Burkholderiales</taxon>
        <taxon>Oxalobacteraceae</taxon>
        <taxon>Telluria group</taxon>
        <taxon>Massilia</taxon>
    </lineage>
</organism>
<dbReference type="InterPro" id="IPR011008">
    <property type="entry name" value="Dimeric_a/b-barrel"/>
</dbReference>
<gene>
    <name evidence="3" type="ORF">EJB06_11170</name>
</gene>
<accession>A0A430HMV8</accession>
<name>A0A430HMV8_9BURK</name>
<dbReference type="RefSeq" id="WP_126074103.1">
    <property type="nucleotide sequence ID" value="NZ_CP051166.1"/>
</dbReference>
<dbReference type="PANTHER" id="PTHR33606">
    <property type="entry name" value="PROTEIN YCII"/>
    <property type="match status" value="1"/>
</dbReference>
<feature type="domain" description="YCII-related" evidence="2">
    <location>
        <begin position="3"/>
        <end position="86"/>
    </location>
</feature>
<keyword evidence="4" id="KW-1185">Reference proteome</keyword>
<dbReference type="SUPFAM" id="SSF54909">
    <property type="entry name" value="Dimeric alpha+beta barrel"/>
    <property type="match status" value="1"/>
</dbReference>
<comment type="caution">
    <text evidence="3">The sequence shown here is derived from an EMBL/GenBank/DDBJ whole genome shotgun (WGS) entry which is preliminary data.</text>
</comment>
<dbReference type="PANTHER" id="PTHR33606:SF3">
    <property type="entry name" value="PROTEIN YCII"/>
    <property type="match status" value="1"/>
</dbReference>
<dbReference type="Proteomes" id="UP000278085">
    <property type="component" value="Unassembled WGS sequence"/>
</dbReference>
<dbReference type="AlphaFoldDB" id="A0A430HMV8"/>
<proteinExistence type="inferred from homology"/>
<evidence type="ECO:0000313" key="3">
    <source>
        <dbReference type="EMBL" id="RSZ58897.1"/>
    </source>
</evidence>
<dbReference type="InterPro" id="IPR005545">
    <property type="entry name" value="YCII"/>
</dbReference>
<dbReference type="Gene3D" id="3.30.70.1060">
    <property type="entry name" value="Dimeric alpha+beta barrel"/>
    <property type="match status" value="1"/>
</dbReference>
<dbReference type="NCBIfam" id="NF009508">
    <property type="entry name" value="PRK12866.1"/>
    <property type="match status" value="1"/>
</dbReference>
<comment type="similarity">
    <text evidence="1">Belongs to the YciI family.</text>
</comment>
<dbReference type="OrthoDB" id="70894at2"/>
<protein>
    <recommendedName>
        <fullName evidence="2">YCII-related domain-containing protein</fullName>
    </recommendedName>
</protein>
<dbReference type="InterPro" id="IPR051807">
    <property type="entry name" value="Sec-metab_biosynth-assoc"/>
</dbReference>
<evidence type="ECO:0000259" key="2">
    <source>
        <dbReference type="Pfam" id="PF03795"/>
    </source>
</evidence>
<reference evidence="3 4" key="1">
    <citation type="submission" date="2018-12" db="EMBL/GenBank/DDBJ databases">
        <authorList>
            <person name="Yang E."/>
        </authorList>
    </citation>
    <scope>NUCLEOTIDE SEQUENCE [LARGE SCALE GENOMIC DNA]</scope>
    <source>
        <strain evidence="3 4">SOD</strain>
    </source>
</reference>
<evidence type="ECO:0000313" key="4">
    <source>
        <dbReference type="Proteomes" id="UP000278085"/>
    </source>
</evidence>
<dbReference type="Pfam" id="PF03795">
    <property type="entry name" value="YCII"/>
    <property type="match status" value="1"/>
</dbReference>
<sequence>MHYLLCYDLAADYLETRGKYRNEHLKLAWEAQERGELIMGGAFSDPADMSVLFFQSESPAVVEAFAKADPYLLHGVVTGYKVRQWNTVVGKDAFTPIRPE</sequence>
<evidence type="ECO:0000256" key="1">
    <source>
        <dbReference type="ARBA" id="ARBA00007689"/>
    </source>
</evidence>